<accession>A0A7R9AE97</accession>
<dbReference type="EMBL" id="LR904017">
    <property type="protein sequence ID" value="CAD7252493.1"/>
    <property type="molecule type" value="Genomic_DNA"/>
</dbReference>
<feature type="non-terminal residue" evidence="1">
    <location>
        <position position="1"/>
    </location>
</feature>
<dbReference type="AlphaFoldDB" id="A0A7R9AE97"/>
<keyword evidence="2" id="KW-1185">Reference proteome</keyword>
<dbReference type="EMBL" id="CAJPEV010004500">
    <property type="protein sequence ID" value="CAG0901877.1"/>
    <property type="molecule type" value="Genomic_DNA"/>
</dbReference>
<dbReference type="Proteomes" id="UP000677054">
    <property type="component" value="Unassembled WGS sequence"/>
</dbReference>
<reference evidence="1" key="1">
    <citation type="submission" date="2020-11" db="EMBL/GenBank/DDBJ databases">
        <authorList>
            <person name="Tran Van P."/>
        </authorList>
    </citation>
    <scope>NUCLEOTIDE SEQUENCE</scope>
</reference>
<evidence type="ECO:0000313" key="2">
    <source>
        <dbReference type="Proteomes" id="UP000677054"/>
    </source>
</evidence>
<name>A0A7R9AE97_9CRUS</name>
<protein>
    <submittedName>
        <fullName evidence="1">Uncharacterized protein</fullName>
    </submittedName>
</protein>
<organism evidence="1">
    <name type="scientific">Darwinula stevensoni</name>
    <dbReference type="NCBI Taxonomy" id="69355"/>
    <lineage>
        <taxon>Eukaryota</taxon>
        <taxon>Metazoa</taxon>
        <taxon>Ecdysozoa</taxon>
        <taxon>Arthropoda</taxon>
        <taxon>Crustacea</taxon>
        <taxon>Oligostraca</taxon>
        <taxon>Ostracoda</taxon>
        <taxon>Podocopa</taxon>
        <taxon>Podocopida</taxon>
        <taxon>Darwinulocopina</taxon>
        <taxon>Darwinuloidea</taxon>
        <taxon>Darwinulidae</taxon>
        <taxon>Darwinula</taxon>
    </lineage>
</organism>
<gene>
    <name evidence="1" type="ORF">DSTB1V02_LOCUS12251</name>
</gene>
<evidence type="ECO:0000313" key="1">
    <source>
        <dbReference type="EMBL" id="CAD7252493.1"/>
    </source>
</evidence>
<proteinExistence type="predicted"/>
<sequence>MNADGDGPGENEASFWIGYEDLFKEIQDMKSYYERMAELCYEAIHEPHACMKKKMKEVTIPSQPKRTLEEVLRDKKERKEVIPALVPMEKLRLSTDNS</sequence>